<organism evidence="7 8">
    <name type="scientific">Intestinimonas massiliensis</name>
    <name type="common">ex Afouda et al. 2020</name>
    <dbReference type="NCBI Taxonomy" id="1673721"/>
    <lineage>
        <taxon>Bacteria</taxon>
        <taxon>Bacillati</taxon>
        <taxon>Bacillota</taxon>
        <taxon>Clostridia</taxon>
        <taxon>Eubacteriales</taxon>
        <taxon>Intestinimonas</taxon>
    </lineage>
</organism>
<evidence type="ECO:0000256" key="3">
    <source>
        <dbReference type="ARBA" id="ARBA00022692"/>
    </source>
</evidence>
<dbReference type="Gene3D" id="1.20.1740.10">
    <property type="entry name" value="Amino acid/polyamine transporter I"/>
    <property type="match status" value="1"/>
</dbReference>
<feature type="transmembrane region" description="Helical" evidence="6">
    <location>
        <begin position="133"/>
        <end position="154"/>
    </location>
</feature>
<feature type="transmembrane region" description="Helical" evidence="6">
    <location>
        <begin position="41"/>
        <end position="61"/>
    </location>
</feature>
<evidence type="ECO:0000256" key="6">
    <source>
        <dbReference type="SAM" id="Phobius"/>
    </source>
</evidence>
<evidence type="ECO:0000313" key="7">
    <source>
        <dbReference type="EMBL" id="MCQ4771548.1"/>
    </source>
</evidence>
<gene>
    <name evidence="7" type="ORF">NE579_13965</name>
</gene>
<dbReference type="EMBL" id="JANFYS010000035">
    <property type="protein sequence ID" value="MCQ4771548.1"/>
    <property type="molecule type" value="Genomic_DNA"/>
</dbReference>
<evidence type="ECO:0000256" key="5">
    <source>
        <dbReference type="ARBA" id="ARBA00023136"/>
    </source>
</evidence>
<accession>A0AAW5JQ99</accession>
<feature type="transmembrane region" description="Helical" evidence="6">
    <location>
        <begin position="403"/>
        <end position="420"/>
    </location>
</feature>
<feature type="transmembrane region" description="Helical" evidence="6">
    <location>
        <begin position="7"/>
        <end position="29"/>
    </location>
</feature>
<keyword evidence="5 6" id="KW-0472">Membrane</keyword>
<feature type="transmembrane region" description="Helical" evidence="6">
    <location>
        <begin position="166"/>
        <end position="186"/>
    </location>
</feature>
<keyword evidence="2" id="KW-1003">Cell membrane</keyword>
<feature type="transmembrane region" description="Helical" evidence="6">
    <location>
        <begin position="206"/>
        <end position="226"/>
    </location>
</feature>
<dbReference type="PANTHER" id="PTHR42770:SF7">
    <property type="entry name" value="MEMBRANE PROTEIN"/>
    <property type="match status" value="1"/>
</dbReference>
<dbReference type="InterPro" id="IPR002293">
    <property type="entry name" value="AA/rel_permease1"/>
</dbReference>
<feature type="transmembrane region" description="Helical" evidence="6">
    <location>
        <begin position="365"/>
        <end position="382"/>
    </location>
</feature>
<name>A0AAW5JQ99_9FIRM</name>
<feature type="transmembrane region" description="Helical" evidence="6">
    <location>
        <begin position="432"/>
        <end position="448"/>
    </location>
</feature>
<dbReference type="GO" id="GO:0022857">
    <property type="term" value="F:transmembrane transporter activity"/>
    <property type="evidence" value="ECO:0007669"/>
    <property type="project" value="InterPro"/>
</dbReference>
<dbReference type="PIRSF" id="PIRSF006060">
    <property type="entry name" value="AA_transporter"/>
    <property type="match status" value="1"/>
</dbReference>
<dbReference type="Pfam" id="PF13520">
    <property type="entry name" value="AA_permease_2"/>
    <property type="match status" value="1"/>
</dbReference>
<comment type="subcellular location">
    <subcellularLocation>
        <location evidence="1">Cell membrane</location>
        <topology evidence="1">Multi-pass membrane protein</topology>
    </subcellularLocation>
</comment>
<dbReference type="AlphaFoldDB" id="A0AAW5JQ99"/>
<evidence type="ECO:0000256" key="4">
    <source>
        <dbReference type="ARBA" id="ARBA00022989"/>
    </source>
</evidence>
<dbReference type="GO" id="GO:0005886">
    <property type="term" value="C:plasma membrane"/>
    <property type="evidence" value="ECO:0007669"/>
    <property type="project" value="UniProtKB-SubCell"/>
</dbReference>
<dbReference type="RefSeq" id="WP_256304697.1">
    <property type="nucleotide sequence ID" value="NZ_JANFYS010000035.1"/>
</dbReference>
<feature type="transmembrane region" description="Helical" evidence="6">
    <location>
        <begin position="340"/>
        <end position="359"/>
    </location>
</feature>
<feature type="transmembrane region" description="Helical" evidence="6">
    <location>
        <begin position="238"/>
        <end position="258"/>
    </location>
</feature>
<evidence type="ECO:0000313" key="8">
    <source>
        <dbReference type="Proteomes" id="UP001204562"/>
    </source>
</evidence>
<keyword evidence="4 6" id="KW-1133">Transmembrane helix</keyword>
<feature type="transmembrane region" description="Helical" evidence="6">
    <location>
        <begin position="278"/>
        <end position="303"/>
    </location>
</feature>
<feature type="transmembrane region" description="Helical" evidence="6">
    <location>
        <begin position="88"/>
        <end position="113"/>
    </location>
</feature>
<dbReference type="PROSITE" id="PS51257">
    <property type="entry name" value="PROKAR_LIPOPROTEIN"/>
    <property type="match status" value="1"/>
</dbReference>
<comment type="caution">
    <text evidence="7">The sequence shown here is derived from an EMBL/GenBank/DDBJ whole genome shotgun (WGS) entry which is preliminary data.</text>
</comment>
<dbReference type="InterPro" id="IPR050367">
    <property type="entry name" value="APC_superfamily"/>
</dbReference>
<keyword evidence="3 6" id="KW-0812">Transmembrane</keyword>
<dbReference type="PANTHER" id="PTHR42770">
    <property type="entry name" value="AMINO ACID TRANSPORTER-RELATED"/>
    <property type="match status" value="1"/>
</dbReference>
<reference evidence="7" key="1">
    <citation type="submission" date="2022-06" db="EMBL/GenBank/DDBJ databases">
        <title>Isolation of gut microbiota from human fecal samples.</title>
        <authorList>
            <person name="Pamer E.G."/>
            <person name="Barat B."/>
            <person name="Waligurski E."/>
            <person name="Medina S."/>
            <person name="Paddock L."/>
            <person name="Mostad J."/>
        </authorList>
    </citation>
    <scope>NUCLEOTIDE SEQUENCE</scope>
    <source>
        <strain evidence="7">DFI.9.91</strain>
    </source>
</reference>
<sequence length="470" mass="49335">MGDGNKSISFFGLVAMGIGCMLGTSWLLLTGPWLEVAGGPLNLAVAFALCIVVELPFAFAYMEAIPMLPRQGGEVVYSSAAFGPGGGFAVGWAGVLMNSIVFCWVDLAAISLLDELFPALGRVGLLYTVGGHSVTLPNVLCQLALAGAIVYIQYRGADLCASLAKLATVVLLTMCLAGLAVCFSHFDPAVYAADGGLEFHFSGSASLLSMLVFSVAGWETVAKAAADATGSAAQKAGAALITCLLIVTALLCLVPTAVAGNLPWRTAVDRTAPFADVLVSITGWPAVRLAFLATAFVGAVGVMNSTLYSSSRMLYGLARSKLVPGGFGRLHPRYGTPTRCVWFAAAFVLPAPFTGKLFFRPLIHVASLATIVMWVMTLAAVLRLRRTRSDLPRPVRMPGGRPMAAFGVLAALFLAGNILLPFSPGALTPLEYLLALGLTALGSGLYRLRDRSLTRQEREALILGDGRKEV</sequence>
<proteinExistence type="predicted"/>
<evidence type="ECO:0000256" key="1">
    <source>
        <dbReference type="ARBA" id="ARBA00004651"/>
    </source>
</evidence>
<evidence type="ECO:0000256" key="2">
    <source>
        <dbReference type="ARBA" id="ARBA00022475"/>
    </source>
</evidence>
<dbReference type="Proteomes" id="UP001204562">
    <property type="component" value="Unassembled WGS sequence"/>
</dbReference>
<protein>
    <submittedName>
        <fullName evidence="7">APC family permease</fullName>
    </submittedName>
</protein>